<evidence type="ECO:0000313" key="1">
    <source>
        <dbReference type="EMBL" id="CDW36258.1"/>
    </source>
</evidence>
<protein>
    <submittedName>
        <fullName evidence="1">Uncharacterized protein</fullName>
    </submittedName>
</protein>
<organism evidence="1">
    <name type="scientific">Lepeophtheirus salmonis</name>
    <name type="common">Salmon louse</name>
    <name type="synonym">Caligus salmonis</name>
    <dbReference type="NCBI Taxonomy" id="72036"/>
    <lineage>
        <taxon>Eukaryota</taxon>
        <taxon>Metazoa</taxon>
        <taxon>Ecdysozoa</taxon>
        <taxon>Arthropoda</taxon>
        <taxon>Crustacea</taxon>
        <taxon>Multicrustacea</taxon>
        <taxon>Hexanauplia</taxon>
        <taxon>Copepoda</taxon>
        <taxon>Siphonostomatoida</taxon>
        <taxon>Caligidae</taxon>
        <taxon>Lepeophtheirus</taxon>
    </lineage>
</organism>
<accession>A0A0K2UDD6</accession>
<reference evidence="1" key="1">
    <citation type="submission" date="2014-05" db="EMBL/GenBank/DDBJ databases">
        <authorList>
            <person name="Chronopoulou M."/>
        </authorList>
    </citation>
    <scope>NUCLEOTIDE SEQUENCE</scope>
    <source>
        <tissue evidence="1">Whole organism</tissue>
    </source>
</reference>
<sequence length="40" mass="4382">MTLENFCISPCSFHTNLELTAQGLCPSLSNRTLTAVINKI</sequence>
<dbReference type="AlphaFoldDB" id="A0A0K2UDD6"/>
<dbReference type="EMBL" id="HACA01018897">
    <property type="protein sequence ID" value="CDW36258.1"/>
    <property type="molecule type" value="Transcribed_RNA"/>
</dbReference>
<name>A0A0K2UDD6_LEPSM</name>
<proteinExistence type="predicted"/>